<evidence type="ECO:0000313" key="3">
    <source>
        <dbReference type="Proteomes" id="UP000663825"/>
    </source>
</evidence>
<sequence length="94" mass="10687">MSASPNTSIDFLTLLYRKFDSYVASYTSTTRISSSFILSLSVIVILKSSQGALNGRANGIFREKKCFDLDFTLVRSDQQYFISQNILIFFHLNN</sequence>
<evidence type="ECO:0000313" key="2">
    <source>
        <dbReference type="EMBL" id="CAF3618488.1"/>
    </source>
</evidence>
<accession>A0A817X7U8</accession>
<organism evidence="1 3">
    <name type="scientific">Rotaria socialis</name>
    <dbReference type="NCBI Taxonomy" id="392032"/>
    <lineage>
        <taxon>Eukaryota</taxon>
        <taxon>Metazoa</taxon>
        <taxon>Spiralia</taxon>
        <taxon>Gnathifera</taxon>
        <taxon>Rotifera</taxon>
        <taxon>Eurotatoria</taxon>
        <taxon>Bdelloidea</taxon>
        <taxon>Philodinida</taxon>
        <taxon>Philodinidae</taxon>
        <taxon>Rotaria</taxon>
    </lineage>
</organism>
<dbReference type="EMBL" id="CAJNYV010003861">
    <property type="protein sequence ID" value="CAF3618488.1"/>
    <property type="molecule type" value="Genomic_DNA"/>
</dbReference>
<evidence type="ECO:0000313" key="1">
    <source>
        <dbReference type="EMBL" id="CAF3364314.1"/>
    </source>
</evidence>
<gene>
    <name evidence="2" type="ORF">KIK155_LOCUS21791</name>
    <name evidence="1" type="ORF">TIS948_LOCUS24461</name>
</gene>
<protein>
    <submittedName>
        <fullName evidence="1">Uncharacterized protein</fullName>
    </submittedName>
</protein>
<proteinExistence type="predicted"/>
<reference evidence="1" key="1">
    <citation type="submission" date="2021-02" db="EMBL/GenBank/DDBJ databases">
        <authorList>
            <person name="Nowell W R."/>
        </authorList>
    </citation>
    <scope>NUCLEOTIDE SEQUENCE</scope>
</reference>
<dbReference type="Proteomes" id="UP000663825">
    <property type="component" value="Unassembled WGS sequence"/>
</dbReference>
<name>A0A817X7U8_9BILA</name>
<dbReference type="AlphaFoldDB" id="A0A817X7U8"/>
<dbReference type="EMBL" id="CAJNXB010004219">
    <property type="protein sequence ID" value="CAF3364314.1"/>
    <property type="molecule type" value="Genomic_DNA"/>
</dbReference>
<comment type="caution">
    <text evidence="1">The sequence shown here is derived from an EMBL/GenBank/DDBJ whole genome shotgun (WGS) entry which is preliminary data.</text>
</comment>
<dbReference type="Proteomes" id="UP000663865">
    <property type="component" value="Unassembled WGS sequence"/>
</dbReference>